<dbReference type="Gene3D" id="3.40.718.10">
    <property type="entry name" value="Isopropylmalate Dehydrogenase"/>
    <property type="match status" value="1"/>
</dbReference>
<feature type="domain" description="Isopropylmalate dehydrogenase-like" evidence="19">
    <location>
        <begin position="19"/>
        <end position="414"/>
    </location>
</feature>
<keyword evidence="8" id="KW-0816">Tricarboxylic acid cycle</keyword>
<evidence type="ECO:0000256" key="10">
    <source>
        <dbReference type="ARBA" id="ARBA00022842"/>
    </source>
</evidence>
<reference evidence="21" key="1">
    <citation type="journal article" date="2019" name="Int. J. Syst. Evol. Microbiol.">
        <title>The Global Catalogue of Microorganisms (GCM) 10K type strain sequencing project: providing services to taxonomists for standard genome sequencing and annotation.</title>
        <authorList>
            <consortium name="The Broad Institute Genomics Platform"/>
            <consortium name="The Broad Institute Genome Sequencing Center for Infectious Disease"/>
            <person name="Wu L."/>
            <person name="Ma J."/>
        </authorList>
    </citation>
    <scope>NUCLEOTIDE SEQUENCE [LARGE SCALE GENOMIC DNA]</scope>
    <source>
        <strain evidence="21">CCM 8896</strain>
    </source>
</reference>
<comment type="caution">
    <text evidence="20">The sequence shown here is derived from an EMBL/GenBank/DDBJ whole genome shotgun (WGS) entry which is preliminary data.</text>
</comment>
<evidence type="ECO:0000256" key="5">
    <source>
        <dbReference type="ARBA" id="ARBA00013013"/>
    </source>
</evidence>
<evidence type="ECO:0000256" key="9">
    <source>
        <dbReference type="ARBA" id="ARBA00022723"/>
    </source>
</evidence>
<evidence type="ECO:0000256" key="15">
    <source>
        <dbReference type="ARBA" id="ARBA00029765"/>
    </source>
</evidence>
<evidence type="ECO:0000256" key="6">
    <source>
        <dbReference type="ARBA" id="ARBA00019562"/>
    </source>
</evidence>
<dbReference type="InterPro" id="IPR024084">
    <property type="entry name" value="IsoPropMal-DH-like_dom"/>
</dbReference>
<sequence>MAAYIKQDKQQLNVPDQPIIPYIVGDGIGPEIWAAAQPVFDAAITKAYGQKRGVEWQEVLAGEKAYDQTGEWLPEATVKALEKALIGIKGPLTTPIGKGHRSINVTLRQKFDLYACVRPIHYFVGTPTPIRHPEKVEMTVFRENTEDIYAGIEYKNDAAQSLMQVLETTGQLSKVRFPDDSNYAIKPISKTGSQRFIASAIDYAIAHNRHKVTLVHKGNIMKYTEGAFKQWGYDIAAANYQDQVFTQPEYDAIKATDGPAAAEKALESARQHHKIIIDDIITDNFFQQALINPTNFDVVATCNLNGDYISDALAAQVGGIGIAPSANINYHTGQAIFEATHGTAPQFVGQNKLNPSSILLSGAMMFDYLGWTEVSDLIHEAISQAIKQKQVTWDFAQEIDGATELSTSEFGKYLENLILTDKVSSK</sequence>
<accession>A0ABW4J7A6</accession>
<evidence type="ECO:0000313" key="21">
    <source>
        <dbReference type="Proteomes" id="UP001597267"/>
    </source>
</evidence>
<name>A0ABW4J7A6_9LACO</name>
<keyword evidence="13" id="KW-0464">Manganese</keyword>
<keyword evidence="21" id="KW-1185">Reference proteome</keyword>
<evidence type="ECO:0000256" key="18">
    <source>
        <dbReference type="ARBA" id="ARBA00046127"/>
    </source>
</evidence>
<dbReference type="SUPFAM" id="SSF53659">
    <property type="entry name" value="Isocitrate/Isopropylmalate dehydrogenase-like"/>
    <property type="match status" value="1"/>
</dbReference>
<evidence type="ECO:0000256" key="11">
    <source>
        <dbReference type="ARBA" id="ARBA00022857"/>
    </source>
</evidence>
<evidence type="ECO:0000259" key="19">
    <source>
        <dbReference type="SMART" id="SM01329"/>
    </source>
</evidence>
<keyword evidence="9" id="KW-0479">Metal-binding</keyword>
<comment type="similarity">
    <text evidence="3">Belongs to the isocitrate and isopropylmalate dehydrogenases family.</text>
</comment>
<evidence type="ECO:0000256" key="12">
    <source>
        <dbReference type="ARBA" id="ARBA00023002"/>
    </source>
</evidence>
<evidence type="ECO:0000256" key="17">
    <source>
        <dbReference type="ARBA" id="ARBA00031098"/>
    </source>
</evidence>
<evidence type="ECO:0000256" key="4">
    <source>
        <dbReference type="ARBA" id="ARBA00011738"/>
    </source>
</evidence>
<dbReference type="PANTHER" id="PTHR43504">
    <property type="entry name" value="ISOCITRATE DEHYDROGENASE [NADP]"/>
    <property type="match status" value="1"/>
</dbReference>
<comment type="function">
    <text evidence="18">Catalyzes the oxidative decarboxylation of isocitrate to 2-oxoglutarate and carbon dioxide with the concomitant reduction of NADP(+).</text>
</comment>
<evidence type="ECO:0000256" key="1">
    <source>
        <dbReference type="ARBA" id="ARBA00001936"/>
    </source>
</evidence>
<evidence type="ECO:0000256" key="7">
    <source>
        <dbReference type="ARBA" id="ARBA00022435"/>
    </source>
</evidence>
<evidence type="ECO:0000256" key="16">
    <source>
        <dbReference type="ARBA" id="ARBA00029990"/>
    </source>
</evidence>
<comment type="cofactor">
    <cofactor evidence="1">
        <name>Mn(2+)</name>
        <dbReference type="ChEBI" id="CHEBI:29035"/>
    </cofactor>
</comment>
<dbReference type="SMART" id="SM01329">
    <property type="entry name" value="Iso_dh"/>
    <property type="match status" value="1"/>
</dbReference>
<dbReference type="EC" id="1.1.1.42" evidence="5"/>
<gene>
    <name evidence="20" type="primary">icd</name>
    <name evidence="20" type="ORF">ACFQ5M_09100</name>
</gene>
<keyword evidence="10" id="KW-0460">Magnesium</keyword>
<comment type="catalytic activity">
    <reaction evidence="14">
        <text>D-threo-isocitrate + NADP(+) = 2-oxoglutarate + CO2 + NADPH</text>
        <dbReference type="Rhea" id="RHEA:19629"/>
        <dbReference type="ChEBI" id="CHEBI:15562"/>
        <dbReference type="ChEBI" id="CHEBI:16526"/>
        <dbReference type="ChEBI" id="CHEBI:16810"/>
        <dbReference type="ChEBI" id="CHEBI:57783"/>
        <dbReference type="ChEBI" id="CHEBI:58349"/>
        <dbReference type="EC" id="1.1.1.42"/>
    </reaction>
</comment>
<dbReference type="InterPro" id="IPR004439">
    <property type="entry name" value="Isocitrate_DH_NADP_dimer_prok"/>
</dbReference>
<dbReference type="Pfam" id="PF00180">
    <property type="entry name" value="Iso_dh"/>
    <property type="match status" value="1"/>
</dbReference>
<dbReference type="PROSITE" id="PS00470">
    <property type="entry name" value="IDH_IMDH"/>
    <property type="match status" value="1"/>
</dbReference>
<dbReference type="RefSeq" id="WP_125714878.1">
    <property type="nucleotide sequence ID" value="NZ_JBHTOP010000023.1"/>
</dbReference>
<comment type="cofactor">
    <cofactor evidence="2">
        <name>Mg(2+)</name>
        <dbReference type="ChEBI" id="CHEBI:18420"/>
    </cofactor>
</comment>
<proteinExistence type="inferred from homology"/>
<keyword evidence="11" id="KW-0521">NADP</keyword>
<evidence type="ECO:0000256" key="14">
    <source>
        <dbReference type="ARBA" id="ARBA00023554"/>
    </source>
</evidence>
<evidence type="ECO:0000256" key="13">
    <source>
        <dbReference type="ARBA" id="ARBA00023211"/>
    </source>
</evidence>
<dbReference type="InterPro" id="IPR019818">
    <property type="entry name" value="IsoCit/isopropylmalate_DH_CS"/>
</dbReference>
<dbReference type="Proteomes" id="UP001597267">
    <property type="component" value="Unassembled WGS sequence"/>
</dbReference>
<evidence type="ECO:0000256" key="2">
    <source>
        <dbReference type="ARBA" id="ARBA00001946"/>
    </source>
</evidence>
<evidence type="ECO:0000256" key="3">
    <source>
        <dbReference type="ARBA" id="ARBA00007769"/>
    </source>
</evidence>
<evidence type="ECO:0000256" key="8">
    <source>
        <dbReference type="ARBA" id="ARBA00022532"/>
    </source>
</evidence>
<keyword evidence="12" id="KW-0560">Oxidoreductase</keyword>
<comment type="subunit">
    <text evidence="4">Homodimer.</text>
</comment>
<protein>
    <recommendedName>
        <fullName evidence="6">Isocitrate dehydrogenase [NADP]</fullName>
        <ecNumber evidence="5">1.1.1.42</ecNumber>
    </recommendedName>
    <alternativeName>
        <fullName evidence="15">IDP</fullName>
    </alternativeName>
    <alternativeName>
        <fullName evidence="16">NADP(+)-specific ICDH</fullName>
    </alternativeName>
    <alternativeName>
        <fullName evidence="17">Oxalosuccinate decarboxylase</fullName>
    </alternativeName>
</protein>
<dbReference type="PANTHER" id="PTHR43504:SF1">
    <property type="entry name" value="ISOCITRATE DEHYDROGENASE [NADP]"/>
    <property type="match status" value="1"/>
</dbReference>
<dbReference type="EMBL" id="JBHTOP010000023">
    <property type="protein sequence ID" value="MFD1672252.1"/>
    <property type="molecule type" value="Genomic_DNA"/>
</dbReference>
<dbReference type="NCBIfam" id="NF005425">
    <property type="entry name" value="PRK07006.1"/>
    <property type="match status" value="1"/>
</dbReference>
<keyword evidence="7" id="KW-0329">Glyoxylate bypass</keyword>
<evidence type="ECO:0000313" key="20">
    <source>
        <dbReference type="EMBL" id="MFD1672252.1"/>
    </source>
</evidence>
<organism evidence="20 21">
    <name type="scientific">Agrilactobacillus yilanensis</name>
    <dbReference type="NCBI Taxonomy" id="2485997"/>
    <lineage>
        <taxon>Bacteria</taxon>
        <taxon>Bacillati</taxon>
        <taxon>Bacillota</taxon>
        <taxon>Bacilli</taxon>
        <taxon>Lactobacillales</taxon>
        <taxon>Lactobacillaceae</taxon>
        <taxon>Agrilactobacillus</taxon>
    </lineage>
</organism>